<dbReference type="GO" id="GO:0042056">
    <property type="term" value="F:chemoattractant activity"/>
    <property type="evidence" value="ECO:0007669"/>
    <property type="project" value="UniProtKB-ARBA"/>
</dbReference>
<dbReference type="SMART" id="SM00199">
    <property type="entry name" value="SCY"/>
    <property type="match status" value="1"/>
</dbReference>
<dbReference type="GO" id="GO:0006955">
    <property type="term" value="P:immune response"/>
    <property type="evidence" value="ECO:0007669"/>
    <property type="project" value="InterPro"/>
</dbReference>
<dbReference type="Proteomes" id="UP000694397">
    <property type="component" value="Chromosome 6"/>
</dbReference>
<evidence type="ECO:0000256" key="6">
    <source>
        <dbReference type="ARBA" id="ARBA00022729"/>
    </source>
</evidence>
<dbReference type="Ensembl" id="ENSSFOT00015030221.2">
    <property type="protein sequence ID" value="ENSSFOP00015029881.2"/>
    <property type="gene ID" value="ENSSFOG00015019137.2"/>
</dbReference>
<dbReference type="InterPro" id="IPR036048">
    <property type="entry name" value="Interleukin_8-like_sf"/>
</dbReference>
<keyword evidence="12" id="KW-1185">Reference proteome</keyword>
<sequence length="103" mass="11470">MRTSAAILLACLLLVNVEGMAVVSTGRCLCIDEGVNFIKLKNIQKVEVYAASSSCEKMEIIVTLKGTGEKKCLNPESKFAKNFIKKSQRHKRYGSSCTWKSFF</sequence>
<evidence type="ECO:0000259" key="10">
    <source>
        <dbReference type="SMART" id="SM00199"/>
    </source>
</evidence>
<dbReference type="PANTHER" id="PTHR12015:SF191">
    <property type="entry name" value="C-X-C MOTIF CHEMOKINE 11"/>
    <property type="match status" value="1"/>
</dbReference>
<comment type="similarity">
    <text evidence="2 9">Belongs to the intercrine alpha (chemokine CxC) family.</text>
</comment>
<evidence type="ECO:0000256" key="8">
    <source>
        <dbReference type="ARBA" id="ARBA00054901"/>
    </source>
</evidence>
<accession>A0A8C9SBM3</accession>
<reference evidence="11" key="2">
    <citation type="submission" date="2025-08" db="UniProtKB">
        <authorList>
            <consortium name="Ensembl"/>
        </authorList>
    </citation>
    <scope>IDENTIFICATION</scope>
</reference>
<dbReference type="InterPro" id="IPR018048">
    <property type="entry name" value="Chemokine_CXC_CS"/>
</dbReference>
<dbReference type="Pfam" id="PF00048">
    <property type="entry name" value="IL8"/>
    <property type="match status" value="1"/>
</dbReference>
<dbReference type="InterPro" id="IPR001811">
    <property type="entry name" value="Chemokine_IL8-like_dom"/>
</dbReference>
<evidence type="ECO:0000256" key="5">
    <source>
        <dbReference type="ARBA" id="ARBA00022525"/>
    </source>
</evidence>
<evidence type="ECO:0000256" key="2">
    <source>
        <dbReference type="ARBA" id="ARBA00010665"/>
    </source>
</evidence>
<reference evidence="11 12" key="1">
    <citation type="submission" date="2019-04" db="EMBL/GenBank/DDBJ databases">
        <authorList>
            <consortium name="Wellcome Sanger Institute Data Sharing"/>
        </authorList>
    </citation>
    <scope>NUCLEOTIDE SEQUENCE [LARGE SCALE GENOMIC DNA]</scope>
</reference>
<evidence type="ECO:0000256" key="7">
    <source>
        <dbReference type="ARBA" id="ARBA00023157"/>
    </source>
</evidence>
<dbReference type="PRINTS" id="PR00436">
    <property type="entry name" value="INTERLEUKIN8"/>
</dbReference>
<dbReference type="PANTHER" id="PTHR12015">
    <property type="entry name" value="SMALL INDUCIBLE CYTOKINE A"/>
    <property type="match status" value="1"/>
</dbReference>
<reference evidence="11" key="3">
    <citation type="submission" date="2025-09" db="UniProtKB">
        <authorList>
            <consortium name="Ensembl"/>
        </authorList>
    </citation>
    <scope>IDENTIFICATION</scope>
</reference>
<comment type="function">
    <text evidence="8">Ligand for cxcr3.2. Chemotactic for macrophages.</text>
</comment>
<keyword evidence="5 9" id="KW-0964">Secreted</keyword>
<keyword evidence="7" id="KW-1015">Disulfide bond</keyword>
<evidence type="ECO:0000256" key="4">
    <source>
        <dbReference type="ARBA" id="ARBA00022514"/>
    </source>
</evidence>
<dbReference type="CDD" id="cd00273">
    <property type="entry name" value="Chemokine_CXC"/>
    <property type="match status" value="1"/>
</dbReference>
<organism evidence="11 12">
    <name type="scientific">Scleropages formosus</name>
    <name type="common">Asian bonytongue</name>
    <name type="synonym">Osteoglossum formosum</name>
    <dbReference type="NCBI Taxonomy" id="113540"/>
    <lineage>
        <taxon>Eukaryota</taxon>
        <taxon>Metazoa</taxon>
        <taxon>Chordata</taxon>
        <taxon>Craniata</taxon>
        <taxon>Vertebrata</taxon>
        <taxon>Euteleostomi</taxon>
        <taxon>Actinopterygii</taxon>
        <taxon>Neopterygii</taxon>
        <taxon>Teleostei</taxon>
        <taxon>Osteoglossocephala</taxon>
        <taxon>Osteoglossomorpha</taxon>
        <taxon>Osteoglossiformes</taxon>
        <taxon>Osteoglossidae</taxon>
        <taxon>Scleropages</taxon>
    </lineage>
</organism>
<comment type="subcellular location">
    <subcellularLocation>
        <location evidence="1 9">Secreted</location>
    </subcellularLocation>
</comment>
<feature type="domain" description="Chemokine interleukin-8-like" evidence="10">
    <location>
        <begin position="25"/>
        <end position="87"/>
    </location>
</feature>
<dbReference type="GO" id="GO:0005615">
    <property type="term" value="C:extracellular space"/>
    <property type="evidence" value="ECO:0007669"/>
    <property type="project" value="UniProtKB-UniRule"/>
</dbReference>
<protein>
    <recommendedName>
        <fullName evidence="9">C-X-C motif chemokine</fullName>
    </recommendedName>
</protein>
<feature type="chain" id="PRO_5034871076" description="C-X-C motif chemokine" evidence="9">
    <location>
        <begin position="20"/>
        <end position="103"/>
    </location>
</feature>
<keyword evidence="6 9" id="KW-0732">Signal</keyword>
<dbReference type="SUPFAM" id="SSF54117">
    <property type="entry name" value="Interleukin 8-like chemokines"/>
    <property type="match status" value="1"/>
</dbReference>
<dbReference type="GO" id="GO:0006952">
    <property type="term" value="P:defense response"/>
    <property type="evidence" value="ECO:0007669"/>
    <property type="project" value="InterPro"/>
</dbReference>
<dbReference type="PROSITE" id="PS00471">
    <property type="entry name" value="SMALL_CYTOKINES_CXC"/>
    <property type="match status" value="1"/>
</dbReference>
<dbReference type="InterPro" id="IPR001089">
    <property type="entry name" value="Chemokine_CXC"/>
</dbReference>
<dbReference type="Gene3D" id="2.40.50.40">
    <property type="match status" value="1"/>
</dbReference>
<dbReference type="GeneTree" id="ENSGT00940000161751"/>
<name>A0A8C9SBM3_SCLFO</name>
<evidence type="ECO:0000256" key="1">
    <source>
        <dbReference type="ARBA" id="ARBA00004613"/>
    </source>
</evidence>
<keyword evidence="3 9" id="KW-0145">Chemotaxis</keyword>
<dbReference type="PRINTS" id="PR00437">
    <property type="entry name" value="SMALLCYTKCXC"/>
</dbReference>
<dbReference type="FunFam" id="2.40.50.40:FF:000004">
    <property type="entry name" value="C-X-C motif chemokine"/>
    <property type="match status" value="1"/>
</dbReference>
<evidence type="ECO:0000256" key="9">
    <source>
        <dbReference type="RuleBase" id="RU361149"/>
    </source>
</evidence>
<dbReference type="InterPro" id="IPR033899">
    <property type="entry name" value="CXC_Chemokine_domain"/>
</dbReference>
<dbReference type="OrthoDB" id="8872899at2759"/>
<proteinExistence type="inferred from homology"/>
<evidence type="ECO:0000313" key="12">
    <source>
        <dbReference type="Proteomes" id="UP000694397"/>
    </source>
</evidence>
<evidence type="ECO:0000256" key="3">
    <source>
        <dbReference type="ARBA" id="ARBA00022500"/>
    </source>
</evidence>
<dbReference type="AlphaFoldDB" id="A0A8C9SBM3"/>
<keyword evidence="4 9" id="KW-0202">Cytokine</keyword>
<dbReference type="InterPro" id="IPR039809">
    <property type="entry name" value="Chemokine_b/g/d"/>
</dbReference>
<feature type="signal peptide" evidence="9">
    <location>
        <begin position="1"/>
        <end position="19"/>
    </location>
</feature>
<evidence type="ECO:0000313" key="11">
    <source>
        <dbReference type="Ensembl" id="ENSSFOP00015029881.2"/>
    </source>
</evidence>
<dbReference type="GO" id="GO:0008009">
    <property type="term" value="F:chemokine activity"/>
    <property type="evidence" value="ECO:0007669"/>
    <property type="project" value="InterPro"/>
</dbReference>